<dbReference type="GeneID" id="85449298"/>
<evidence type="ECO:0000313" key="2">
    <source>
        <dbReference type="Proteomes" id="UP001230504"/>
    </source>
</evidence>
<sequence length="186" mass="20858">MSISRLYNCLLTQKETLRVLDLNLEEGIYAIKPEEEAITEDYGLDEEGKDALDRVAEATVKKDKYFLLAKAEAAGPLLVHQIPDKRKYSYTIGSFYDFTALTHLSINIQDLNCCLNHLDEGPSPNVTDISPSLRREFWRTAYLIATDAAYTGDTASLCIWSLFLCARIPGLHLQANLLPVFDPALT</sequence>
<comment type="caution">
    <text evidence="1">The sequence shown here is derived from an EMBL/GenBank/DDBJ whole genome shotgun (WGS) entry which is preliminary data.</text>
</comment>
<gene>
    <name evidence="1" type="ORF">LY79DRAFT_707662</name>
</gene>
<proteinExistence type="predicted"/>
<keyword evidence="2" id="KW-1185">Reference proteome</keyword>
<dbReference type="EMBL" id="JAHLJV010000116">
    <property type="protein sequence ID" value="KAK1569991.1"/>
    <property type="molecule type" value="Genomic_DNA"/>
</dbReference>
<evidence type="ECO:0000313" key="1">
    <source>
        <dbReference type="EMBL" id="KAK1569991.1"/>
    </source>
</evidence>
<dbReference type="Proteomes" id="UP001230504">
    <property type="component" value="Unassembled WGS sequence"/>
</dbReference>
<accession>A0AAD8PLU8</accession>
<dbReference type="RefSeq" id="XP_060408177.1">
    <property type="nucleotide sequence ID" value="XM_060565058.1"/>
</dbReference>
<organism evidence="1 2">
    <name type="scientific">Colletotrichum navitas</name>
    <dbReference type="NCBI Taxonomy" id="681940"/>
    <lineage>
        <taxon>Eukaryota</taxon>
        <taxon>Fungi</taxon>
        <taxon>Dikarya</taxon>
        <taxon>Ascomycota</taxon>
        <taxon>Pezizomycotina</taxon>
        <taxon>Sordariomycetes</taxon>
        <taxon>Hypocreomycetidae</taxon>
        <taxon>Glomerellales</taxon>
        <taxon>Glomerellaceae</taxon>
        <taxon>Colletotrichum</taxon>
        <taxon>Colletotrichum graminicola species complex</taxon>
    </lineage>
</organism>
<dbReference type="AlphaFoldDB" id="A0AAD8PLU8"/>
<protein>
    <submittedName>
        <fullName evidence="1">Uncharacterized protein</fullName>
    </submittedName>
</protein>
<name>A0AAD8PLU8_9PEZI</name>
<reference evidence="1" key="1">
    <citation type="submission" date="2021-06" db="EMBL/GenBank/DDBJ databases">
        <title>Comparative genomics, transcriptomics and evolutionary studies reveal genomic signatures of adaptation to plant cell wall in hemibiotrophic fungi.</title>
        <authorList>
            <consortium name="DOE Joint Genome Institute"/>
            <person name="Baroncelli R."/>
            <person name="Diaz J.F."/>
            <person name="Benocci T."/>
            <person name="Peng M."/>
            <person name="Battaglia E."/>
            <person name="Haridas S."/>
            <person name="Andreopoulos W."/>
            <person name="Labutti K."/>
            <person name="Pangilinan J."/>
            <person name="Floch G.L."/>
            <person name="Makela M.R."/>
            <person name="Henrissat B."/>
            <person name="Grigoriev I.V."/>
            <person name="Crouch J.A."/>
            <person name="De Vries R.P."/>
            <person name="Sukno S.A."/>
            <person name="Thon M.R."/>
        </authorList>
    </citation>
    <scope>NUCLEOTIDE SEQUENCE</scope>
    <source>
        <strain evidence="1">CBS 125086</strain>
    </source>
</reference>